<evidence type="ECO:0000313" key="3">
    <source>
        <dbReference type="Proteomes" id="UP000029964"/>
    </source>
</evidence>
<dbReference type="HOGENOM" id="CLU_009600_0_2_1"/>
<dbReference type="OrthoDB" id="421993at2759"/>
<dbReference type="EMBL" id="JPKY01000113">
    <property type="protein sequence ID" value="KFH41835.1"/>
    <property type="molecule type" value="Genomic_DNA"/>
</dbReference>
<dbReference type="AlphaFoldDB" id="A0A086SXK3"/>
<organism evidence="2 3">
    <name type="scientific">Hapsidospora chrysogenum (strain ATCC 11550 / CBS 779.69 / DSM 880 / IAM 14645 / JCM 23072 / IMI 49137)</name>
    <name type="common">Acremonium chrysogenum</name>
    <dbReference type="NCBI Taxonomy" id="857340"/>
    <lineage>
        <taxon>Eukaryota</taxon>
        <taxon>Fungi</taxon>
        <taxon>Dikarya</taxon>
        <taxon>Ascomycota</taxon>
        <taxon>Pezizomycotina</taxon>
        <taxon>Sordariomycetes</taxon>
        <taxon>Hypocreomycetidae</taxon>
        <taxon>Hypocreales</taxon>
        <taxon>Bionectriaceae</taxon>
        <taxon>Hapsidospora</taxon>
    </lineage>
</organism>
<feature type="domain" description="Amidase" evidence="1">
    <location>
        <begin position="147"/>
        <end position="541"/>
    </location>
</feature>
<keyword evidence="3" id="KW-1185">Reference proteome</keyword>
<dbReference type="Pfam" id="PF01425">
    <property type="entry name" value="Amidase"/>
    <property type="match status" value="1"/>
</dbReference>
<dbReference type="InterPro" id="IPR036928">
    <property type="entry name" value="AS_sf"/>
</dbReference>
<sequence>MAPPSNFADYPEPIEGAAAIYKKAPANNPSLRGYPLLIAGNLIANVGLLQKVLWGNAGFGAIKDIPELDDPGVTPLGDHKMLDFEPELLTAKGLSNRAKYYTAADYHQMYKSGKVTPLQVASTLLPLTKKGPYADAWADTYGKDSLALEAARASTERYAAGRPLGVLDGVPIGVKDDVDVKGYVSHIGMKYKPGLPCFKEQEKTMWLIEKLQEAGAVVIGKNRMHEMGSGTPTNHHNKSYYPGGSTSGGGSALGAGFVPIVVGSDAGGSIRIPSSFNGVYGLQPSHNRTGVFEGLSMAVRGPLATSVADLTIAYRIMSQPNPDCPVQSRFGTSIPPGPNAKRVIGIYRDWWAEADPRVAAICDQAVEHFSSKRGYEVIDVSIPFISESRVAHSLLCVAEMAAKARRKTPNPADWLTLVGPANKLLLSVGQHTGAGDYIKANAMREVMMRHLAHLFQKHPGLLIVTPTTPLNGWPRVPGDETHGLSDTNLTVRNMMYIFLANLCGTPAVTAPVGYAEPDQGEGKIPVGLMAMGEWGAEEQLLGWAREAEEYLHDTYEGGRKRPETWFDVLGEAQKVEES</sequence>
<gene>
    <name evidence="2" type="ORF">ACRE_074500</name>
</gene>
<protein>
    <submittedName>
        <fullName evidence="2">Fatty acid amide hydrolase-like protein</fullName>
    </submittedName>
</protein>
<dbReference type="Gene3D" id="3.90.1300.10">
    <property type="entry name" value="Amidase signature (AS) domain"/>
    <property type="match status" value="1"/>
</dbReference>
<dbReference type="SUPFAM" id="SSF75304">
    <property type="entry name" value="Amidase signature (AS) enzymes"/>
    <property type="match status" value="1"/>
</dbReference>
<reference evidence="3" key="1">
    <citation type="journal article" date="2014" name="Genome Announc.">
        <title>Genome sequence and annotation of Acremonium chrysogenum, producer of the beta-lactam antibiotic cephalosporin C.</title>
        <authorList>
            <person name="Terfehr D."/>
            <person name="Dahlmann T.A."/>
            <person name="Specht T."/>
            <person name="Zadra I."/>
            <person name="Kuernsteiner H."/>
            <person name="Kueck U."/>
        </authorList>
    </citation>
    <scope>NUCLEOTIDE SEQUENCE [LARGE SCALE GENOMIC DNA]</scope>
    <source>
        <strain evidence="3">ATCC 11550 / CBS 779.69 / DSM 880 / IAM 14645 / JCM 23072 / IMI 49137</strain>
    </source>
</reference>
<name>A0A086SXK3_HAPC1</name>
<comment type="caution">
    <text evidence="2">The sequence shown here is derived from an EMBL/GenBank/DDBJ whole genome shotgun (WGS) entry which is preliminary data.</text>
</comment>
<dbReference type="PANTHER" id="PTHR11895">
    <property type="entry name" value="TRANSAMIDASE"/>
    <property type="match status" value="1"/>
</dbReference>
<accession>A0A086SXK3</accession>
<dbReference type="STRING" id="857340.A0A086SXK3"/>
<keyword evidence="2" id="KW-0378">Hydrolase</keyword>
<dbReference type="InterPro" id="IPR000120">
    <property type="entry name" value="Amidase"/>
</dbReference>
<dbReference type="GO" id="GO:0016787">
    <property type="term" value="F:hydrolase activity"/>
    <property type="evidence" value="ECO:0007669"/>
    <property type="project" value="UniProtKB-KW"/>
</dbReference>
<dbReference type="InterPro" id="IPR023631">
    <property type="entry name" value="Amidase_dom"/>
</dbReference>
<evidence type="ECO:0000259" key="1">
    <source>
        <dbReference type="Pfam" id="PF01425"/>
    </source>
</evidence>
<dbReference type="Proteomes" id="UP000029964">
    <property type="component" value="Unassembled WGS sequence"/>
</dbReference>
<evidence type="ECO:0000313" key="2">
    <source>
        <dbReference type="EMBL" id="KFH41835.1"/>
    </source>
</evidence>
<proteinExistence type="predicted"/>
<dbReference type="PANTHER" id="PTHR11895:SF67">
    <property type="entry name" value="AMIDASE DOMAIN-CONTAINING PROTEIN"/>
    <property type="match status" value="1"/>
</dbReference>